<gene>
    <name evidence="3" type="ORF">BIY29_05415</name>
</gene>
<sequence>MSSKWRSGRGVDAVADNIETLTGQRGDGSSRAVTYADLASLGLANLRTLGGKLKLTPSTGGSGESSNGKVQTPTKPTNFKATGGFAHVLLEWDMPQYSGRSLTEIYRSPEDNLANAVLIASTAAGVYGDPVDPEWKGYYWIRHVNSLGKPGPYNDSSGTYAETHADPTSIIDVINEQLNNSPLIEEMSGKIEENASAVQTNTQAIADLDGVKAMWSTRAQAGDITAGIGIVASTDSNGNTISQVAIAAGQVFIFDPNNPNDDGTYAIPFAVVDGKVVLDELVAKEAVIKILAAQTIMADSVKVGIEIVSPYIKTAKIESGGFTVDELGNATFGQLVSISAAGQISIKSNTDNVGLNITNNEIILRDENNINRIEIGL</sequence>
<dbReference type="PANTHER" id="PTHR36251">
    <property type="entry name" value="FELS-1 PROPHAGE HOST SPECIFICITY PROTEIN-RELATED"/>
    <property type="match status" value="1"/>
</dbReference>
<dbReference type="InterPro" id="IPR053171">
    <property type="entry name" value="Viral_Tip_Attach_Protein"/>
</dbReference>
<feature type="compositionally biased region" description="Polar residues" evidence="1">
    <location>
        <begin position="56"/>
        <end position="76"/>
    </location>
</feature>
<organism evidence="3 4">
    <name type="scientific">Brenneria alni</name>
    <dbReference type="NCBI Taxonomy" id="71656"/>
    <lineage>
        <taxon>Bacteria</taxon>
        <taxon>Pseudomonadati</taxon>
        <taxon>Pseudomonadota</taxon>
        <taxon>Gammaproteobacteria</taxon>
        <taxon>Enterobacterales</taxon>
        <taxon>Pectobacteriaceae</taxon>
        <taxon>Brenneria</taxon>
    </lineage>
</organism>
<dbReference type="InterPro" id="IPR015406">
    <property type="entry name" value="GpJ_CSF"/>
</dbReference>
<evidence type="ECO:0000313" key="3">
    <source>
        <dbReference type="EMBL" id="RLM26498.1"/>
    </source>
</evidence>
<dbReference type="OrthoDB" id="5871932at2"/>
<evidence type="ECO:0000256" key="1">
    <source>
        <dbReference type="SAM" id="MobiDB-lite"/>
    </source>
</evidence>
<dbReference type="EMBL" id="MJLZ01000008">
    <property type="protein sequence ID" value="RLM26498.1"/>
    <property type="molecule type" value="Genomic_DNA"/>
</dbReference>
<dbReference type="Pfam" id="PF09327">
    <property type="entry name" value="Phage_Tail_Tip"/>
    <property type="match status" value="1"/>
</dbReference>
<dbReference type="AlphaFoldDB" id="A0A421DQZ2"/>
<protein>
    <submittedName>
        <fullName evidence="3">Phage tail protein</fullName>
    </submittedName>
</protein>
<evidence type="ECO:0000259" key="2">
    <source>
        <dbReference type="Pfam" id="PF09327"/>
    </source>
</evidence>
<dbReference type="PANTHER" id="PTHR36251:SF2">
    <property type="entry name" value="GIFSY-2 PROPHAGE HOST SPECIFICITY PROTEIN J, PHAGE LAMBDA"/>
    <property type="match status" value="1"/>
</dbReference>
<feature type="domain" description="Tip attachment protein J central straight fiber" evidence="2">
    <location>
        <begin position="197"/>
        <end position="290"/>
    </location>
</feature>
<comment type="caution">
    <text evidence="3">The sequence shown here is derived from an EMBL/GenBank/DDBJ whole genome shotgun (WGS) entry which is preliminary data.</text>
</comment>
<dbReference type="Proteomes" id="UP000285648">
    <property type="component" value="Unassembled WGS sequence"/>
</dbReference>
<proteinExistence type="predicted"/>
<reference evidence="3 4" key="1">
    <citation type="submission" date="2016-09" db="EMBL/GenBank/DDBJ databases">
        <authorList>
            <person name="Doonan J."/>
            <person name="Pachebat J.A."/>
            <person name="Golyshin P.N."/>
            <person name="Denman S."/>
            <person name="Mcdonald J.E."/>
        </authorList>
    </citation>
    <scope>NUCLEOTIDE SEQUENCE [LARGE SCALE GENOMIC DNA]</scope>
    <source>
        <strain evidence="3 4">NCPPB 3934</strain>
    </source>
</reference>
<name>A0A421DQZ2_9GAMM</name>
<feature type="region of interest" description="Disordered" evidence="1">
    <location>
        <begin position="55"/>
        <end position="76"/>
    </location>
</feature>
<evidence type="ECO:0000313" key="4">
    <source>
        <dbReference type="Proteomes" id="UP000285648"/>
    </source>
</evidence>
<accession>A0A421DQZ2</accession>
<keyword evidence="4" id="KW-1185">Reference proteome</keyword>